<name>A0A3N4N2Q7_9FLAO</name>
<protein>
    <submittedName>
        <fullName evidence="1">LamG domain-containing protein</fullName>
    </submittedName>
</protein>
<dbReference type="SUPFAM" id="SSF49899">
    <property type="entry name" value="Concanavalin A-like lectins/glucanases"/>
    <property type="match status" value="2"/>
</dbReference>
<keyword evidence="2" id="KW-1185">Reference proteome</keyword>
<feature type="non-terminal residue" evidence="1">
    <location>
        <position position="130"/>
    </location>
</feature>
<gene>
    <name evidence="1" type="ORF">EGM88_15665</name>
</gene>
<comment type="caution">
    <text evidence="1">The sequence shown here is derived from an EMBL/GenBank/DDBJ whole genome shotgun (WGS) entry which is preliminary data.</text>
</comment>
<proteinExistence type="predicted"/>
<feature type="non-terminal residue" evidence="1">
    <location>
        <position position="1"/>
    </location>
</feature>
<dbReference type="AlphaFoldDB" id="A0A3N4N2Q7"/>
<dbReference type="InterPro" id="IPR013320">
    <property type="entry name" value="ConA-like_dom_sf"/>
</dbReference>
<reference evidence="1 2" key="1">
    <citation type="submission" date="2018-11" db="EMBL/GenBank/DDBJ databases">
        <title>Aureibaculum marinum gen. nov., sp. nov., a member of the family Flavobacteriaceae isolated from the Bohai Sea.</title>
        <authorList>
            <person name="Ji X."/>
        </authorList>
    </citation>
    <scope>NUCLEOTIDE SEQUENCE [LARGE SCALE GENOMIC DNA]</scope>
    <source>
        <strain evidence="1 2">BH-SD17</strain>
    </source>
</reference>
<dbReference type="GO" id="GO:0004553">
    <property type="term" value="F:hydrolase activity, hydrolyzing O-glycosyl compounds"/>
    <property type="evidence" value="ECO:0007669"/>
    <property type="project" value="UniProtKB-ARBA"/>
</dbReference>
<sequence>ESDFPGIDWSNVGDLVIMSGDPNFSGWSHKTEKGQMDELRIFNKALTQSEIQAVVLKDQAVFSMNFNGYYQDAVSGNDATVVGTPGFDTGVTGDAYKGATDSYLTFPSAGLLSDEFSATFWLKIDASDTR</sequence>
<evidence type="ECO:0000313" key="2">
    <source>
        <dbReference type="Proteomes" id="UP000270856"/>
    </source>
</evidence>
<dbReference type="GO" id="GO:0005975">
    <property type="term" value="P:carbohydrate metabolic process"/>
    <property type="evidence" value="ECO:0007669"/>
    <property type="project" value="UniProtKB-ARBA"/>
</dbReference>
<accession>A0A3N4N2Q7</accession>
<dbReference type="EMBL" id="RPFJ01000102">
    <property type="protein sequence ID" value="RPD90371.1"/>
    <property type="molecule type" value="Genomic_DNA"/>
</dbReference>
<dbReference type="Proteomes" id="UP000270856">
    <property type="component" value="Unassembled WGS sequence"/>
</dbReference>
<organism evidence="1 2">
    <name type="scientific">Aureibaculum marinum</name>
    <dbReference type="NCBI Taxonomy" id="2487930"/>
    <lineage>
        <taxon>Bacteria</taxon>
        <taxon>Pseudomonadati</taxon>
        <taxon>Bacteroidota</taxon>
        <taxon>Flavobacteriia</taxon>
        <taxon>Flavobacteriales</taxon>
        <taxon>Flavobacteriaceae</taxon>
        <taxon>Aureibaculum</taxon>
    </lineage>
</organism>
<dbReference type="Gene3D" id="2.60.120.200">
    <property type="match status" value="2"/>
</dbReference>
<evidence type="ECO:0000313" key="1">
    <source>
        <dbReference type="EMBL" id="RPD90371.1"/>
    </source>
</evidence>